<evidence type="ECO:0000313" key="2">
    <source>
        <dbReference type="Proteomes" id="UP000638313"/>
    </source>
</evidence>
<reference evidence="1" key="2">
    <citation type="submission" date="2020-09" db="EMBL/GenBank/DDBJ databases">
        <authorList>
            <person name="Sun Q."/>
            <person name="Ohkuma M."/>
        </authorList>
    </citation>
    <scope>NUCLEOTIDE SEQUENCE</scope>
    <source>
        <strain evidence="1">JCM 4059</strain>
    </source>
</reference>
<dbReference type="Gene3D" id="2.60.120.40">
    <property type="match status" value="1"/>
</dbReference>
<evidence type="ECO:0000313" key="1">
    <source>
        <dbReference type="EMBL" id="GHF61427.1"/>
    </source>
</evidence>
<evidence type="ECO:0008006" key="3">
    <source>
        <dbReference type="Google" id="ProtNLM"/>
    </source>
</evidence>
<reference evidence="1" key="1">
    <citation type="journal article" date="2014" name="Int. J. Syst. Evol. Microbiol.">
        <title>Complete genome sequence of Corynebacterium casei LMG S-19264T (=DSM 44701T), isolated from a smear-ripened cheese.</title>
        <authorList>
            <consortium name="US DOE Joint Genome Institute (JGI-PGF)"/>
            <person name="Walter F."/>
            <person name="Albersmeier A."/>
            <person name="Kalinowski J."/>
            <person name="Ruckert C."/>
        </authorList>
    </citation>
    <scope>NUCLEOTIDE SEQUENCE</scope>
    <source>
        <strain evidence="1">JCM 4059</strain>
    </source>
</reference>
<comment type="caution">
    <text evidence="1">The sequence shown here is derived from an EMBL/GenBank/DDBJ whole genome shotgun (WGS) entry which is preliminary data.</text>
</comment>
<proteinExistence type="predicted"/>
<name>A0A919B6P7_9ACTN</name>
<dbReference type="Proteomes" id="UP000638313">
    <property type="component" value="Unassembled WGS sequence"/>
</dbReference>
<protein>
    <recommendedName>
        <fullName evidence="3">C1q domain-containing protein</fullName>
    </recommendedName>
</protein>
<dbReference type="EMBL" id="BNBD01000011">
    <property type="protein sequence ID" value="GHF61427.1"/>
    <property type="molecule type" value="Genomic_DNA"/>
</dbReference>
<gene>
    <name evidence="1" type="ORF">GCM10010218_48710</name>
</gene>
<keyword evidence="2" id="KW-1185">Reference proteome</keyword>
<accession>A0A919B6P7</accession>
<sequence length="364" mass="39492">MNERVTAPQKYYANMPYVSTRGVVTSSGISGQALYAGQKRDVLWDSNRTYVNGFTTPDSTRFKIPEDGVYHVTFNAAVNGSTVRGVGENLNAYLYVDGATGQGVSGAIGHTTFQHQMASNYTTIQVSVTEYFTKGSFVRAQVYLDSGATGIWWIAAADFDANLNAFMLAPSVNGWTQAAAPPPTLAAWTDGNYVSVDAMNSQTFDAFVHLENRPRFLARDTSFNVAAGQEKVALSWKTMYANDPGFALQRLADGYAERTAIKVPYSGLYLVTFFGAVQHTSGVDTASYGFQFKIHGSSGDAKILAQNSTTRINMDCSVAVNDLVYLKAGETLNVRFYGWGSDTRWVNGTGDGRIFNLGATYMGG</sequence>
<dbReference type="InterPro" id="IPR008983">
    <property type="entry name" value="Tumour_necrosis_fac-like_dom"/>
</dbReference>
<dbReference type="AlphaFoldDB" id="A0A919B6P7"/>
<organism evidence="1 2">
    <name type="scientific">Streptomyces mashuensis</name>
    <dbReference type="NCBI Taxonomy" id="33904"/>
    <lineage>
        <taxon>Bacteria</taxon>
        <taxon>Bacillati</taxon>
        <taxon>Actinomycetota</taxon>
        <taxon>Actinomycetes</taxon>
        <taxon>Kitasatosporales</taxon>
        <taxon>Streptomycetaceae</taxon>
        <taxon>Streptomyces</taxon>
    </lineage>
</organism>